<evidence type="ECO:0000313" key="2">
    <source>
        <dbReference type="EMBL" id="MBP1040894.1"/>
    </source>
</evidence>
<keyword evidence="1" id="KW-0812">Transmembrane</keyword>
<gene>
    <name evidence="2" type="ORF">I6N95_07740</name>
</gene>
<feature type="transmembrane region" description="Helical" evidence="1">
    <location>
        <begin position="6"/>
        <end position="29"/>
    </location>
</feature>
<dbReference type="Proteomes" id="UP000674938">
    <property type="component" value="Unassembled WGS sequence"/>
</dbReference>
<evidence type="ECO:0000256" key="1">
    <source>
        <dbReference type="SAM" id="Phobius"/>
    </source>
</evidence>
<comment type="caution">
    <text evidence="2">The sequence shown here is derived from an EMBL/GenBank/DDBJ whole genome shotgun (WGS) entry which is preliminary data.</text>
</comment>
<dbReference type="AlphaFoldDB" id="A0A940P3K8"/>
<name>A0A940P3K8_9ENTE</name>
<accession>A0A940P3K8</accession>
<dbReference type="RefSeq" id="WP_209526394.1">
    <property type="nucleotide sequence ID" value="NZ_JAEEGA010000004.1"/>
</dbReference>
<keyword evidence="3" id="KW-1185">Reference proteome</keyword>
<protein>
    <submittedName>
        <fullName evidence="2">Uncharacterized protein</fullName>
    </submittedName>
</protein>
<keyword evidence="1" id="KW-0472">Membrane</keyword>
<organism evidence="2 3">
    <name type="scientific">Vagococcus allomyrinae</name>
    <dbReference type="NCBI Taxonomy" id="2794353"/>
    <lineage>
        <taxon>Bacteria</taxon>
        <taxon>Bacillati</taxon>
        <taxon>Bacillota</taxon>
        <taxon>Bacilli</taxon>
        <taxon>Lactobacillales</taxon>
        <taxon>Enterococcaceae</taxon>
        <taxon>Vagococcus</taxon>
    </lineage>
</organism>
<keyword evidence="1" id="KW-1133">Transmembrane helix</keyword>
<evidence type="ECO:0000313" key="3">
    <source>
        <dbReference type="Proteomes" id="UP000674938"/>
    </source>
</evidence>
<proteinExistence type="predicted"/>
<dbReference type="EMBL" id="JAEEGA010000004">
    <property type="protein sequence ID" value="MBP1040894.1"/>
    <property type="molecule type" value="Genomic_DNA"/>
</dbReference>
<reference evidence="2" key="1">
    <citation type="submission" date="2020-12" db="EMBL/GenBank/DDBJ databases">
        <title>Vagococcus allomyrinae sp. nov. and Enterococcus lavae sp. nov., isolated from the larvae of Allomyrina dichotoma.</title>
        <authorList>
            <person name="Lee S.D."/>
        </authorList>
    </citation>
    <scope>NUCLEOTIDE SEQUENCE</scope>
    <source>
        <strain evidence="2">BWB3-3</strain>
    </source>
</reference>
<sequence>MTIEGLYYIDIIYNLILFGICAIVVYFILKLAIKHGINESNIGIKTAESEIINDKKDEQSPS</sequence>